<sequence length="319" mass="34721">MKYLRQFIKDRRGATAITFGLLLVPLLGFAGLAVDYSRASNDRSRLQNAADAAALAAASVFTGSNKAAAEARARAFLQANLGLRAEDINLNFSTENQKVSITLGGHTSTLFMHVLNKDNMPINVNATALAPLKPTTAKITIDKVTGYWFKKVSIIVVRNGKDVVVGTIKYTATDHNLYNGNGGGKTDPDINVPITFDLGDYTKLYLKMEIKNDGCDVGYKDKNAGKSRYVDCIATNESGYSKYNSTLKTDDPNTVNHLFVDGVQLPVGSKPPLDDLMNCDNTPHSHAWEDGGGWANQDFYYKITAACKSVDGENVRLTH</sequence>
<evidence type="ECO:0000259" key="1">
    <source>
        <dbReference type="Pfam" id="PF13400"/>
    </source>
</evidence>
<name>A0A849VSU8_9HYPH</name>
<dbReference type="AlphaFoldDB" id="A0A849VSU8"/>
<organism evidence="2 3">
    <name type="scientific">Phyllobacterium pellucidum</name>
    <dbReference type="NCBI Taxonomy" id="2740464"/>
    <lineage>
        <taxon>Bacteria</taxon>
        <taxon>Pseudomonadati</taxon>
        <taxon>Pseudomonadota</taxon>
        <taxon>Alphaproteobacteria</taxon>
        <taxon>Hyphomicrobiales</taxon>
        <taxon>Phyllobacteriaceae</taxon>
        <taxon>Phyllobacterium</taxon>
    </lineage>
</organism>
<reference evidence="2 3" key="1">
    <citation type="submission" date="2020-05" db="EMBL/GenBank/DDBJ databases">
        <authorList>
            <person name="Kim M.K."/>
        </authorList>
    </citation>
    <scope>NUCLEOTIDE SEQUENCE [LARGE SCALE GENOMIC DNA]</scope>
    <source>
        <strain evidence="2 3">BT25</strain>
    </source>
</reference>
<dbReference type="InterPro" id="IPR028087">
    <property type="entry name" value="Tad_N"/>
</dbReference>
<dbReference type="Pfam" id="PF13400">
    <property type="entry name" value="Tad"/>
    <property type="match status" value="1"/>
</dbReference>
<feature type="domain" description="Putative Flp pilus-assembly TadG-like N-terminal" evidence="1">
    <location>
        <begin position="13"/>
        <end position="59"/>
    </location>
</feature>
<protein>
    <submittedName>
        <fullName evidence="2">Pilus assembly protein</fullName>
    </submittedName>
</protein>
<evidence type="ECO:0000313" key="3">
    <source>
        <dbReference type="Proteomes" id="UP000550508"/>
    </source>
</evidence>
<dbReference type="EMBL" id="JABUMX010000001">
    <property type="protein sequence ID" value="NTS30953.1"/>
    <property type="molecule type" value="Genomic_DNA"/>
</dbReference>
<comment type="caution">
    <text evidence="2">The sequence shown here is derived from an EMBL/GenBank/DDBJ whole genome shotgun (WGS) entry which is preliminary data.</text>
</comment>
<dbReference type="Proteomes" id="UP000550508">
    <property type="component" value="Unassembled WGS sequence"/>
</dbReference>
<keyword evidence="3" id="KW-1185">Reference proteome</keyword>
<evidence type="ECO:0000313" key="2">
    <source>
        <dbReference type="EMBL" id="NTS30953.1"/>
    </source>
</evidence>
<gene>
    <name evidence="2" type="ORF">HQ945_06780</name>
</gene>
<accession>A0A849VSU8</accession>
<proteinExistence type="predicted"/>
<dbReference type="RefSeq" id="WP_162737146.1">
    <property type="nucleotide sequence ID" value="NZ_JABUMX010000001.1"/>
</dbReference>